<dbReference type="HOGENOM" id="CLU_2182006_0_0_11"/>
<protein>
    <submittedName>
        <fullName evidence="3">Uncharacterized protein</fullName>
    </submittedName>
</protein>
<dbReference type="AlphaFoldDB" id="Q1AXC5"/>
<sequence length="109" mass="11486">MSFLLGLVGALLLLAALAGVAFGIFMSMFPNTRRAGAYFALWWVSGAAAAAGVLMRDPVTFAVGLACFCLSGAAYAAVGGGRRSRRAGSEKTTRENRVRRDAQRRRAAS</sequence>
<accession>Q1AXC5</accession>
<proteinExistence type="predicted"/>
<name>Q1AXC5_RUBXD</name>
<dbReference type="RefSeq" id="WP_011563971.1">
    <property type="nucleotide sequence ID" value="NC_008148.1"/>
</dbReference>
<keyword evidence="2" id="KW-1133">Transmembrane helix</keyword>
<keyword evidence="4" id="KW-1185">Reference proteome</keyword>
<dbReference type="KEGG" id="rxy:Rxyl_0987"/>
<dbReference type="Proteomes" id="UP000006637">
    <property type="component" value="Chromosome"/>
</dbReference>
<feature type="transmembrane region" description="Helical" evidence="2">
    <location>
        <begin position="37"/>
        <end position="55"/>
    </location>
</feature>
<keyword evidence="2" id="KW-0472">Membrane</keyword>
<feature type="transmembrane region" description="Helical" evidence="2">
    <location>
        <begin position="6"/>
        <end position="25"/>
    </location>
</feature>
<gene>
    <name evidence="3" type="ordered locus">Rxyl_0987</name>
</gene>
<feature type="region of interest" description="Disordered" evidence="1">
    <location>
        <begin position="79"/>
        <end position="109"/>
    </location>
</feature>
<evidence type="ECO:0000256" key="2">
    <source>
        <dbReference type="SAM" id="Phobius"/>
    </source>
</evidence>
<keyword evidence="2" id="KW-0812">Transmembrane</keyword>
<feature type="transmembrane region" description="Helical" evidence="2">
    <location>
        <begin position="61"/>
        <end position="78"/>
    </location>
</feature>
<evidence type="ECO:0000256" key="1">
    <source>
        <dbReference type="SAM" id="MobiDB-lite"/>
    </source>
</evidence>
<feature type="compositionally biased region" description="Basic and acidic residues" evidence="1">
    <location>
        <begin position="87"/>
        <end position="101"/>
    </location>
</feature>
<organism evidence="3 4">
    <name type="scientific">Rubrobacter xylanophilus (strain DSM 9941 / JCM 11954 / NBRC 16129 / PRD-1)</name>
    <dbReference type="NCBI Taxonomy" id="266117"/>
    <lineage>
        <taxon>Bacteria</taxon>
        <taxon>Bacillati</taxon>
        <taxon>Actinomycetota</taxon>
        <taxon>Rubrobacteria</taxon>
        <taxon>Rubrobacterales</taxon>
        <taxon>Rubrobacteraceae</taxon>
        <taxon>Rubrobacter</taxon>
    </lineage>
</organism>
<evidence type="ECO:0000313" key="4">
    <source>
        <dbReference type="Proteomes" id="UP000006637"/>
    </source>
</evidence>
<dbReference type="EMBL" id="CP000386">
    <property type="protein sequence ID" value="ABG03953.1"/>
    <property type="molecule type" value="Genomic_DNA"/>
</dbReference>
<reference evidence="3 4" key="1">
    <citation type="submission" date="2006-06" db="EMBL/GenBank/DDBJ databases">
        <title>Complete sequence of Rubrobacter xylanophilus DSM 9941.</title>
        <authorList>
            <consortium name="US DOE Joint Genome Institute"/>
            <person name="Copeland A."/>
            <person name="Lucas S."/>
            <person name="Lapidus A."/>
            <person name="Barry K."/>
            <person name="Detter J.C."/>
            <person name="Glavina del Rio T."/>
            <person name="Hammon N."/>
            <person name="Israni S."/>
            <person name="Dalin E."/>
            <person name="Tice H."/>
            <person name="Pitluck S."/>
            <person name="Munk A.C."/>
            <person name="Brettin T."/>
            <person name="Bruce D."/>
            <person name="Han C."/>
            <person name="Tapia R."/>
            <person name="Gilna P."/>
            <person name="Schmutz J."/>
            <person name="Larimer F."/>
            <person name="Land M."/>
            <person name="Hauser L."/>
            <person name="Kyrpides N."/>
            <person name="Lykidis A."/>
            <person name="da Costa M.S."/>
            <person name="Rainey F.A."/>
            <person name="Empadinhas N."/>
            <person name="Jolivet E."/>
            <person name="Battista J.R."/>
            <person name="Richardson P."/>
        </authorList>
    </citation>
    <scope>NUCLEOTIDE SEQUENCE [LARGE SCALE GENOMIC DNA]</scope>
    <source>
        <strain evidence="4">DSM 9941 / JCM 11954 / NBRC 16129 / PRD-1</strain>
    </source>
</reference>
<dbReference type="STRING" id="266117.Rxyl_0987"/>
<evidence type="ECO:0000313" key="3">
    <source>
        <dbReference type="EMBL" id="ABG03953.1"/>
    </source>
</evidence>